<feature type="compositionally biased region" description="Polar residues" evidence="1">
    <location>
        <begin position="58"/>
        <end position="78"/>
    </location>
</feature>
<feature type="region of interest" description="Disordered" evidence="1">
    <location>
        <begin position="22"/>
        <end position="41"/>
    </location>
</feature>
<evidence type="ECO:0000313" key="2">
    <source>
        <dbReference type="EMBL" id="KAF7287922.1"/>
    </source>
</evidence>
<gene>
    <name evidence="2" type="ORF">GWI33_000264</name>
</gene>
<feature type="region of interest" description="Disordered" evidence="1">
    <location>
        <begin position="55"/>
        <end position="111"/>
    </location>
</feature>
<evidence type="ECO:0000256" key="1">
    <source>
        <dbReference type="SAM" id="MobiDB-lite"/>
    </source>
</evidence>
<feature type="compositionally biased region" description="Basic and acidic residues" evidence="1">
    <location>
        <begin position="22"/>
        <end position="37"/>
    </location>
</feature>
<evidence type="ECO:0000313" key="3">
    <source>
        <dbReference type="Proteomes" id="UP000625711"/>
    </source>
</evidence>
<proteinExistence type="predicted"/>
<dbReference type="AlphaFoldDB" id="A0A834J3P8"/>
<comment type="caution">
    <text evidence="2">The sequence shown here is derived from an EMBL/GenBank/DDBJ whole genome shotgun (WGS) entry which is preliminary data.</text>
</comment>
<dbReference type="EMBL" id="JAACXV010000002">
    <property type="protein sequence ID" value="KAF7287922.1"/>
    <property type="molecule type" value="Genomic_DNA"/>
</dbReference>
<protein>
    <submittedName>
        <fullName evidence="2">Uncharacterized protein</fullName>
    </submittedName>
</protein>
<organism evidence="2 3">
    <name type="scientific">Rhynchophorus ferrugineus</name>
    <name type="common">Red palm weevil</name>
    <name type="synonym">Curculio ferrugineus</name>
    <dbReference type="NCBI Taxonomy" id="354439"/>
    <lineage>
        <taxon>Eukaryota</taxon>
        <taxon>Metazoa</taxon>
        <taxon>Ecdysozoa</taxon>
        <taxon>Arthropoda</taxon>
        <taxon>Hexapoda</taxon>
        <taxon>Insecta</taxon>
        <taxon>Pterygota</taxon>
        <taxon>Neoptera</taxon>
        <taxon>Endopterygota</taxon>
        <taxon>Coleoptera</taxon>
        <taxon>Polyphaga</taxon>
        <taxon>Cucujiformia</taxon>
        <taxon>Curculionidae</taxon>
        <taxon>Dryophthorinae</taxon>
        <taxon>Rhynchophorus</taxon>
    </lineage>
</organism>
<sequence length="128" mass="14634">MNPPKSSPNRFFSILTGIGRGWPKERSHYKKPEQRGHNRERKKLIRSLAYQFSHFGSMGTTNPQEKTISTGYNGANKISRSEEGDDITGFPMDDFEPPSSPPIKSEEARGMSPIKIIDHHSRRYFLLN</sequence>
<keyword evidence="3" id="KW-1185">Reference proteome</keyword>
<accession>A0A834J3P8</accession>
<dbReference type="Proteomes" id="UP000625711">
    <property type="component" value="Unassembled WGS sequence"/>
</dbReference>
<reference evidence="2" key="1">
    <citation type="submission" date="2020-08" db="EMBL/GenBank/DDBJ databases">
        <title>Genome sequencing and assembly of the red palm weevil Rhynchophorus ferrugineus.</title>
        <authorList>
            <person name="Dias G.B."/>
            <person name="Bergman C.M."/>
            <person name="Manee M."/>
        </authorList>
    </citation>
    <scope>NUCLEOTIDE SEQUENCE</scope>
    <source>
        <strain evidence="2">AA-2017</strain>
        <tissue evidence="2">Whole larva</tissue>
    </source>
</reference>
<name>A0A834J3P8_RHYFE</name>